<keyword evidence="1" id="KW-0677">Repeat</keyword>
<dbReference type="InterPro" id="IPR002110">
    <property type="entry name" value="Ankyrin_rpt"/>
</dbReference>
<evidence type="ECO:0000313" key="3">
    <source>
        <dbReference type="EMBL" id="AYV85249.1"/>
    </source>
</evidence>
<sequence length="256" mass="29810">MDNNIKIYDLLKILNDQDKEYILNKNMNHTQIVEYLINNNKIVNENYKSIIALNCVYGYYEIVKYLFNYFPIEAEIALKFLTINTSKNDDKYLFTKSLLDLGADIHFENDIALINSVKNNDYNLVHLLINYGADIHAQNDEALIYAASNSCYDIVKLLLEAGANVNAQNDRAIFQSTNYDIIFELLQYGAIIKLGTFINSVVTNKYDIFELFLEYSLNSEYINKLVDHLIRFNKFDNLNKISNILSKYYIHIQINT</sequence>
<organism evidence="3">
    <name type="scientific">Satyrvirus sp</name>
    <dbReference type="NCBI Taxonomy" id="2487771"/>
    <lineage>
        <taxon>Viruses</taxon>
        <taxon>Varidnaviria</taxon>
        <taxon>Bamfordvirae</taxon>
        <taxon>Nucleocytoviricota</taxon>
        <taxon>Megaviricetes</taxon>
        <taxon>Imitervirales</taxon>
        <taxon>Mimiviridae</taxon>
        <taxon>Megamimivirinae</taxon>
    </lineage>
</organism>
<dbReference type="Gene3D" id="1.25.40.20">
    <property type="entry name" value="Ankyrin repeat-containing domain"/>
    <property type="match status" value="1"/>
</dbReference>
<dbReference type="Pfam" id="PF12796">
    <property type="entry name" value="Ank_2"/>
    <property type="match status" value="1"/>
</dbReference>
<evidence type="ECO:0000256" key="1">
    <source>
        <dbReference type="ARBA" id="ARBA00022737"/>
    </source>
</evidence>
<dbReference type="PROSITE" id="PS50297">
    <property type="entry name" value="ANK_REP_REGION"/>
    <property type="match status" value="1"/>
</dbReference>
<evidence type="ECO:0000256" key="2">
    <source>
        <dbReference type="ARBA" id="ARBA00023043"/>
    </source>
</evidence>
<dbReference type="SMART" id="SM00248">
    <property type="entry name" value="ANK"/>
    <property type="match status" value="3"/>
</dbReference>
<dbReference type="EMBL" id="MK072444">
    <property type="protein sequence ID" value="AYV85249.1"/>
    <property type="molecule type" value="Genomic_DNA"/>
</dbReference>
<dbReference type="PANTHER" id="PTHR24198:SF165">
    <property type="entry name" value="ANKYRIN REPEAT-CONTAINING PROTEIN-RELATED"/>
    <property type="match status" value="1"/>
</dbReference>
<dbReference type="PANTHER" id="PTHR24198">
    <property type="entry name" value="ANKYRIN REPEAT AND PROTEIN KINASE DOMAIN-CONTAINING PROTEIN"/>
    <property type="match status" value="1"/>
</dbReference>
<keyword evidence="2" id="KW-0040">ANK repeat</keyword>
<dbReference type="SUPFAM" id="SSF48403">
    <property type="entry name" value="Ankyrin repeat"/>
    <property type="match status" value="2"/>
</dbReference>
<protein>
    <submittedName>
        <fullName evidence="3">Uncharacterized protein</fullName>
    </submittedName>
</protein>
<name>A0A3G5AIL2_9VIRU</name>
<reference evidence="3" key="1">
    <citation type="submission" date="2018-10" db="EMBL/GenBank/DDBJ databases">
        <title>Hidden diversity of soil giant viruses.</title>
        <authorList>
            <person name="Schulz F."/>
            <person name="Alteio L."/>
            <person name="Goudeau D."/>
            <person name="Ryan E.M."/>
            <person name="Malmstrom R.R."/>
            <person name="Blanchard J."/>
            <person name="Woyke T."/>
        </authorList>
    </citation>
    <scope>NUCLEOTIDE SEQUENCE</scope>
    <source>
        <strain evidence="3">SAV1</strain>
    </source>
</reference>
<proteinExistence type="predicted"/>
<dbReference type="PROSITE" id="PS50088">
    <property type="entry name" value="ANK_REPEAT"/>
    <property type="match status" value="2"/>
</dbReference>
<dbReference type="InterPro" id="IPR036770">
    <property type="entry name" value="Ankyrin_rpt-contain_sf"/>
</dbReference>
<accession>A0A3G5AIL2</accession>
<gene>
    <name evidence="3" type="ORF">Satyrvirus8_7</name>
</gene>